<evidence type="ECO:0000313" key="2">
    <source>
        <dbReference type="Proteomes" id="UP000323956"/>
    </source>
</evidence>
<dbReference type="RefSeq" id="WP_149764915.1">
    <property type="nucleotide sequence ID" value="NZ_FTMK01000005.1"/>
</dbReference>
<proteinExistence type="predicted"/>
<dbReference type="InterPro" id="IPR036397">
    <property type="entry name" value="RNaseH_sf"/>
</dbReference>
<sequence length="562" mass="62542">MGQVARKFEVVEGGCAIPSIRLIEHPIAHPLRTQETEGSLDRQMVGANEPTNEPLTNLEKWLTVAEVAHLGGVSERAVQKSISARRWRGVDLLVREEAASVGRGGKVLRVHVDSLPADLREAWYLAQGIELHRAVDPATGETRLMPGADLKNDPKWEERTAVARWRLDLIRPAVTQPKGSPARKAALDVLADQAHATPDGRRKVLSRSTLYNWVAAYDAGGLLGLMPEVRKDKGTSRAIVTQAWDGFFAGRIAAADHQRVGDEVTHYIRSLWASGESGWRVICEKSTTRLIEISRALRDVPFDVLPLGRLSGRADAQTQFGICHINRRLAEAERSYRVVAIRNKDNARYQDTIAPTIRRDYAQLAPREIVVGDVHPMDIMVLRPDGSRAYPKAISWFDPSTNEIHMTVVLLEKAEGIRREHVAMAFEAMVGDWGLPKLLYLDNGSEYRWAEMIDGFTALSKLAGMTVKEYGEGSLADARVAEARQAVVRSLAYNAKGKPGIEGSFGNLEQVFFANVEGWTAGDRMRKKTHAKGRDPIPFPGDMAEFMRVISTHLEHYHKRPQ</sequence>
<dbReference type="AlphaFoldDB" id="A0A1N6R019"/>
<dbReference type="OrthoDB" id="5287589at2"/>
<dbReference type="InterPro" id="IPR036388">
    <property type="entry name" value="WH-like_DNA-bd_sf"/>
</dbReference>
<dbReference type="InterPro" id="IPR012337">
    <property type="entry name" value="RNaseH-like_sf"/>
</dbReference>
<evidence type="ECO:0000313" key="1">
    <source>
        <dbReference type="EMBL" id="SIQ22112.1"/>
    </source>
</evidence>
<gene>
    <name evidence="1" type="ORF">SAMN05421641_1053</name>
</gene>
<accession>A0A1N6R019</accession>
<dbReference type="SUPFAM" id="SSF53098">
    <property type="entry name" value="Ribonuclease H-like"/>
    <property type="match status" value="1"/>
</dbReference>
<evidence type="ECO:0008006" key="3">
    <source>
        <dbReference type="Google" id="ProtNLM"/>
    </source>
</evidence>
<dbReference type="GO" id="GO:0003676">
    <property type="term" value="F:nucleic acid binding"/>
    <property type="evidence" value="ECO:0007669"/>
    <property type="project" value="InterPro"/>
</dbReference>
<dbReference type="Proteomes" id="UP000323956">
    <property type="component" value="Unassembled WGS sequence"/>
</dbReference>
<dbReference type="Gene3D" id="1.10.10.10">
    <property type="entry name" value="Winged helix-like DNA-binding domain superfamily/Winged helix DNA-binding domain"/>
    <property type="match status" value="1"/>
</dbReference>
<protein>
    <recommendedName>
        <fullName evidence="3">Integrase catalytic domain-containing protein</fullName>
    </recommendedName>
</protein>
<dbReference type="Gene3D" id="3.30.420.10">
    <property type="entry name" value="Ribonuclease H-like superfamily/Ribonuclease H"/>
    <property type="match status" value="1"/>
</dbReference>
<organism evidence="1 2">
    <name type="scientific">Paracoccus thiocyanatus</name>
    <dbReference type="NCBI Taxonomy" id="34006"/>
    <lineage>
        <taxon>Bacteria</taxon>
        <taxon>Pseudomonadati</taxon>
        <taxon>Pseudomonadota</taxon>
        <taxon>Alphaproteobacteria</taxon>
        <taxon>Rhodobacterales</taxon>
        <taxon>Paracoccaceae</taxon>
        <taxon>Paracoccus</taxon>
    </lineage>
</organism>
<reference evidence="1 2" key="1">
    <citation type="submission" date="2017-01" db="EMBL/GenBank/DDBJ databases">
        <authorList>
            <person name="Varghese N."/>
            <person name="Submissions S."/>
        </authorList>
    </citation>
    <scope>NUCLEOTIDE SEQUENCE [LARGE SCALE GENOMIC DNA]</scope>
    <source>
        <strain evidence="1 2">ATCC 700171</strain>
    </source>
</reference>
<name>A0A1N6R019_9RHOB</name>
<dbReference type="EMBL" id="FTMK01000005">
    <property type="protein sequence ID" value="SIQ22112.1"/>
    <property type="molecule type" value="Genomic_DNA"/>
</dbReference>